<dbReference type="EMBL" id="NEXE01000121">
    <property type="protein sequence ID" value="PSN88426.1"/>
    <property type="molecule type" value="Genomic_DNA"/>
</dbReference>
<proteinExistence type="predicted"/>
<dbReference type="AlphaFoldDB" id="A0A2R6APW4"/>
<dbReference type="Proteomes" id="UP000240322">
    <property type="component" value="Unassembled WGS sequence"/>
</dbReference>
<name>A0A2R6APW4_9ARCH</name>
<comment type="caution">
    <text evidence="1">The sequence shown here is derived from an EMBL/GenBank/DDBJ whole genome shotgun (WGS) entry which is preliminary data.</text>
</comment>
<reference evidence="1 2" key="1">
    <citation type="submission" date="2017-04" db="EMBL/GenBank/DDBJ databases">
        <title>Novel microbial lineages endemic to geothermal iron-oxide mats fill important gaps in the evolutionary history of Archaea.</title>
        <authorList>
            <person name="Jay Z.J."/>
            <person name="Beam J.P."/>
            <person name="Dlakic M."/>
            <person name="Rusch D.B."/>
            <person name="Kozubal M.A."/>
            <person name="Inskeep W.P."/>
        </authorList>
    </citation>
    <scope>NUCLEOTIDE SEQUENCE [LARGE SCALE GENOMIC DNA]</scope>
    <source>
        <strain evidence="1">OSP_D</strain>
    </source>
</reference>
<organism evidence="1 2">
    <name type="scientific">Candidatus Marsarchaeota G2 archaeon OSP_D</name>
    <dbReference type="NCBI Taxonomy" id="1978157"/>
    <lineage>
        <taxon>Archaea</taxon>
        <taxon>Candidatus Marsarchaeota</taxon>
        <taxon>Candidatus Marsarchaeota group 2</taxon>
    </lineage>
</organism>
<gene>
    <name evidence="1" type="ORF">B9Q03_09315</name>
</gene>
<accession>A0A2R6APW4</accession>
<evidence type="ECO:0000313" key="1">
    <source>
        <dbReference type="EMBL" id="PSN88426.1"/>
    </source>
</evidence>
<evidence type="ECO:0000313" key="2">
    <source>
        <dbReference type="Proteomes" id="UP000240322"/>
    </source>
</evidence>
<protein>
    <submittedName>
        <fullName evidence="1">Uncharacterized protein</fullName>
    </submittedName>
</protein>
<sequence>MFHEDFTNHYKTFNGFAASRSGDPKSISTVEGRLACSACKSLPVQGVLIEDRGGLRIRLEVACKLYNTLLHAEQKRTQATNFRLEEEKP</sequence>